<dbReference type="GO" id="GO:0046656">
    <property type="term" value="P:folic acid biosynthetic process"/>
    <property type="evidence" value="ECO:0007669"/>
    <property type="project" value="UniProtKB-KW"/>
</dbReference>
<comment type="subunit">
    <text evidence="6">Monomer.</text>
</comment>
<evidence type="ECO:0000313" key="26">
    <source>
        <dbReference type="EMBL" id="SHI04491.1"/>
    </source>
</evidence>
<dbReference type="Pfam" id="PF08245">
    <property type="entry name" value="Mur_ligase_M"/>
    <property type="match status" value="1"/>
</dbReference>
<dbReference type="GO" id="GO:0004326">
    <property type="term" value="F:tetrahydrofolylpolyglutamate synthase activity"/>
    <property type="evidence" value="ECO:0007669"/>
    <property type="project" value="UniProtKB-EC"/>
</dbReference>
<evidence type="ECO:0000256" key="23">
    <source>
        <dbReference type="PIRNR" id="PIRNR001563"/>
    </source>
</evidence>
<dbReference type="SUPFAM" id="SSF53244">
    <property type="entry name" value="MurD-like peptide ligases, peptide-binding domain"/>
    <property type="match status" value="1"/>
</dbReference>
<evidence type="ECO:0000256" key="8">
    <source>
        <dbReference type="ARBA" id="ARBA00013025"/>
    </source>
</evidence>
<evidence type="ECO:0000256" key="15">
    <source>
        <dbReference type="ARBA" id="ARBA00022909"/>
    </source>
</evidence>
<keyword evidence="15" id="KW-0289">Folate biosynthesis</keyword>
<protein>
    <recommendedName>
        <fullName evidence="9">Dihydrofolate synthase/folylpolyglutamate synthase</fullName>
        <ecNumber evidence="7">6.3.2.12</ecNumber>
        <ecNumber evidence="8">6.3.2.17</ecNumber>
    </recommendedName>
    <alternativeName>
        <fullName evidence="18">Folylpoly-gamma-glutamate synthetase-dihydrofolate synthetase</fullName>
    </alternativeName>
    <alternativeName>
        <fullName evidence="16">Folylpolyglutamate synthetase</fullName>
    </alternativeName>
    <alternativeName>
        <fullName evidence="17">Tetrahydrofolylpolyglutamate synthase</fullName>
    </alternativeName>
</protein>
<evidence type="ECO:0000256" key="9">
    <source>
        <dbReference type="ARBA" id="ARBA00019357"/>
    </source>
</evidence>
<dbReference type="Proteomes" id="UP000184139">
    <property type="component" value="Unassembled WGS sequence"/>
</dbReference>
<reference evidence="26 27" key="1">
    <citation type="submission" date="2016-11" db="EMBL/GenBank/DDBJ databases">
        <authorList>
            <person name="Jaros S."/>
            <person name="Januszkiewicz K."/>
            <person name="Wedrychowicz H."/>
        </authorList>
    </citation>
    <scope>NUCLEOTIDE SEQUENCE [LARGE SCALE GENOMIC DNA]</scope>
    <source>
        <strain evidence="26 27">DSM 9705</strain>
    </source>
</reference>
<dbReference type="Pfam" id="PF02875">
    <property type="entry name" value="Mur_ligase_C"/>
    <property type="match status" value="1"/>
</dbReference>
<evidence type="ECO:0000256" key="5">
    <source>
        <dbReference type="ARBA" id="ARBA00008276"/>
    </source>
</evidence>
<dbReference type="InterPro" id="IPR018109">
    <property type="entry name" value="Folylpolyglutamate_synth_CS"/>
</dbReference>
<dbReference type="OrthoDB" id="9809356at2"/>
<dbReference type="GO" id="GO:0005737">
    <property type="term" value="C:cytoplasm"/>
    <property type="evidence" value="ECO:0007669"/>
    <property type="project" value="TreeGrafter"/>
</dbReference>
<evidence type="ECO:0000256" key="12">
    <source>
        <dbReference type="ARBA" id="ARBA00022741"/>
    </source>
</evidence>
<dbReference type="InterPro" id="IPR036615">
    <property type="entry name" value="Mur_ligase_C_dom_sf"/>
</dbReference>
<keyword evidence="10 23" id="KW-0436">Ligase</keyword>
<comment type="function">
    <text evidence="2">Functions in two distinct reactions of the de novo folate biosynthetic pathway. Catalyzes the addition of a glutamate residue to dihydropteroate (7,8-dihydropteroate or H2Pte) to form dihydrofolate (7,8-dihydrofolate monoglutamate or H2Pte-Glu). Also catalyzes successive additions of L-glutamate to tetrahydrofolate or 10-formyltetrahydrofolate or 5,10-methylenetetrahydrofolate, leading to folylpolyglutamate derivatives.</text>
</comment>
<dbReference type="AlphaFoldDB" id="A0A1M5XXC4"/>
<organism evidence="26 27">
    <name type="scientific">Desulfofustis glycolicus DSM 9705</name>
    <dbReference type="NCBI Taxonomy" id="1121409"/>
    <lineage>
        <taxon>Bacteria</taxon>
        <taxon>Pseudomonadati</taxon>
        <taxon>Thermodesulfobacteriota</taxon>
        <taxon>Desulfobulbia</taxon>
        <taxon>Desulfobulbales</taxon>
        <taxon>Desulfocapsaceae</taxon>
        <taxon>Desulfofustis</taxon>
    </lineage>
</organism>
<comment type="pathway">
    <text evidence="4">Cofactor biosynthesis; tetrahydrofolylpolyglutamate biosynthesis.</text>
</comment>
<feature type="domain" description="Mur ligase central" evidence="25">
    <location>
        <begin position="50"/>
        <end position="190"/>
    </location>
</feature>
<evidence type="ECO:0000259" key="25">
    <source>
        <dbReference type="Pfam" id="PF08245"/>
    </source>
</evidence>
<comment type="similarity">
    <text evidence="5 23">Belongs to the folylpolyglutamate synthase family.</text>
</comment>
<dbReference type="EMBL" id="FQXS01000024">
    <property type="protein sequence ID" value="SHI04491.1"/>
    <property type="molecule type" value="Genomic_DNA"/>
</dbReference>
<dbReference type="GO" id="GO:0046872">
    <property type="term" value="F:metal ion binding"/>
    <property type="evidence" value="ECO:0007669"/>
    <property type="project" value="UniProtKB-KW"/>
</dbReference>
<accession>A0A1M5XXC4</accession>
<dbReference type="InterPro" id="IPR001645">
    <property type="entry name" value="Folylpolyglutamate_synth"/>
</dbReference>
<keyword evidence="27" id="KW-1185">Reference proteome</keyword>
<dbReference type="PROSITE" id="PS01012">
    <property type="entry name" value="FOLYLPOLYGLU_SYNT_2"/>
    <property type="match status" value="1"/>
</dbReference>
<evidence type="ECO:0000256" key="3">
    <source>
        <dbReference type="ARBA" id="ARBA00004799"/>
    </source>
</evidence>
<dbReference type="NCBIfam" id="TIGR01499">
    <property type="entry name" value="folC"/>
    <property type="match status" value="1"/>
</dbReference>
<evidence type="ECO:0000256" key="4">
    <source>
        <dbReference type="ARBA" id="ARBA00005150"/>
    </source>
</evidence>
<dbReference type="PANTHER" id="PTHR11136">
    <property type="entry name" value="FOLYLPOLYGLUTAMATE SYNTHASE-RELATED"/>
    <property type="match status" value="1"/>
</dbReference>
<feature type="domain" description="Mur ligase C-terminal" evidence="24">
    <location>
        <begin position="316"/>
        <end position="430"/>
    </location>
</feature>
<evidence type="ECO:0000256" key="2">
    <source>
        <dbReference type="ARBA" id="ARBA00002714"/>
    </source>
</evidence>
<gene>
    <name evidence="26" type="ORF">SAMN02745124_03439</name>
</gene>
<evidence type="ECO:0000256" key="19">
    <source>
        <dbReference type="ARBA" id="ARBA00047493"/>
    </source>
</evidence>
<evidence type="ECO:0000256" key="7">
    <source>
        <dbReference type="ARBA" id="ARBA00013023"/>
    </source>
</evidence>
<evidence type="ECO:0000256" key="10">
    <source>
        <dbReference type="ARBA" id="ARBA00022598"/>
    </source>
</evidence>
<dbReference type="Gene3D" id="3.40.1190.10">
    <property type="entry name" value="Mur-like, catalytic domain"/>
    <property type="match status" value="1"/>
</dbReference>
<comment type="catalytic activity">
    <reaction evidence="19">
        <text>(6S)-5,6,7,8-tetrahydrofolyl-(gamma-L-Glu)(n) + L-glutamate + ATP = (6S)-5,6,7,8-tetrahydrofolyl-(gamma-L-Glu)(n+1) + ADP + phosphate + H(+)</text>
        <dbReference type="Rhea" id="RHEA:10580"/>
        <dbReference type="Rhea" id="RHEA-COMP:14738"/>
        <dbReference type="Rhea" id="RHEA-COMP:14740"/>
        <dbReference type="ChEBI" id="CHEBI:15378"/>
        <dbReference type="ChEBI" id="CHEBI:29985"/>
        <dbReference type="ChEBI" id="CHEBI:30616"/>
        <dbReference type="ChEBI" id="CHEBI:43474"/>
        <dbReference type="ChEBI" id="CHEBI:141005"/>
        <dbReference type="ChEBI" id="CHEBI:456216"/>
        <dbReference type="EC" id="6.3.2.17"/>
    </reaction>
</comment>
<keyword evidence="11" id="KW-0479">Metal-binding</keyword>
<evidence type="ECO:0000256" key="1">
    <source>
        <dbReference type="ARBA" id="ARBA00001946"/>
    </source>
</evidence>
<dbReference type="RefSeq" id="WP_073377930.1">
    <property type="nucleotide sequence ID" value="NZ_FQXS01000024.1"/>
</dbReference>
<evidence type="ECO:0000256" key="14">
    <source>
        <dbReference type="ARBA" id="ARBA00022842"/>
    </source>
</evidence>
<evidence type="ECO:0000256" key="22">
    <source>
        <dbReference type="ARBA" id="ARBA00049161"/>
    </source>
</evidence>
<keyword evidence="13 23" id="KW-0067">ATP-binding</keyword>
<dbReference type="EC" id="6.3.2.12" evidence="7"/>
<dbReference type="InterPro" id="IPR013221">
    <property type="entry name" value="Mur_ligase_cen"/>
</dbReference>
<dbReference type="PANTHER" id="PTHR11136:SF0">
    <property type="entry name" value="DIHYDROFOLATE SYNTHETASE-RELATED"/>
    <property type="match status" value="1"/>
</dbReference>
<proteinExistence type="inferred from homology"/>
<evidence type="ECO:0000256" key="21">
    <source>
        <dbReference type="ARBA" id="ARBA00049035"/>
    </source>
</evidence>
<comment type="pathway">
    <text evidence="3">Cofactor biosynthesis; tetrahydrofolate biosynthesis; 7,8-dihydrofolate from 2-amino-4-hydroxy-6-hydroxymethyl-7,8-dihydropteridine diphosphate and 4-aminobenzoate: step 2/2.</text>
</comment>
<evidence type="ECO:0000256" key="18">
    <source>
        <dbReference type="ARBA" id="ARBA00032510"/>
    </source>
</evidence>
<comment type="catalytic activity">
    <reaction evidence="20">
        <text>10-formyltetrahydrofolyl-(gamma-L-Glu)(n) + L-glutamate + ATP = 10-formyltetrahydrofolyl-(gamma-L-Glu)(n+1) + ADP + phosphate + H(+)</text>
        <dbReference type="Rhea" id="RHEA:51904"/>
        <dbReference type="Rhea" id="RHEA-COMP:13088"/>
        <dbReference type="Rhea" id="RHEA-COMP:14300"/>
        <dbReference type="ChEBI" id="CHEBI:15378"/>
        <dbReference type="ChEBI" id="CHEBI:29985"/>
        <dbReference type="ChEBI" id="CHEBI:30616"/>
        <dbReference type="ChEBI" id="CHEBI:43474"/>
        <dbReference type="ChEBI" id="CHEBI:134413"/>
        <dbReference type="ChEBI" id="CHEBI:456216"/>
        <dbReference type="EC" id="6.3.2.17"/>
    </reaction>
</comment>
<evidence type="ECO:0000256" key="13">
    <source>
        <dbReference type="ARBA" id="ARBA00022840"/>
    </source>
</evidence>
<evidence type="ECO:0000256" key="17">
    <source>
        <dbReference type="ARBA" id="ARBA00030592"/>
    </source>
</evidence>
<dbReference type="Gene3D" id="3.90.190.20">
    <property type="entry name" value="Mur ligase, C-terminal domain"/>
    <property type="match status" value="1"/>
</dbReference>
<dbReference type="EC" id="6.3.2.17" evidence="8"/>
<comment type="catalytic activity">
    <reaction evidence="22">
        <text>7,8-dihydropteroate + L-glutamate + ATP = 7,8-dihydrofolate + ADP + phosphate + H(+)</text>
        <dbReference type="Rhea" id="RHEA:23584"/>
        <dbReference type="ChEBI" id="CHEBI:15378"/>
        <dbReference type="ChEBI" id="CHEBI:17839"/>
        <dbReference type="ChEBI" id="CHEBI:29985"/>
        <dbReference type="ChEBI" id="CHEBI:30616"/>
        <dbReference type="ChEBI" id="CHEBI:43474"/>
        <dbReference type="ChEBI" id="CHEBI:57451"/>
        <dbReference type="ChEBI" id="CHEBI:456216"/>
        <dbReference type="EC" id="6.3.2.12"/>
    </reaction>
</comment>
<keyword evidence="14" id="KW-0460">Magnesium</keyword>
<evidence type="ECO:0000256" key="11">
    <source>
        <dbReference type="ARBA" id="ARBA00022723"/>
    </source>
</evidence>
<name>A0A1M5XXC4_9BACT</name>
<dbReference type="GO" id="GO:0008841">
    <property type="term" value="F:dihydrofolate synthase activity"/>
    <property type="evidence" value="ECO:0007669"/>
    <property type="project" value="UniProtKB-EC"/>
</dbReference>
<dbReference type="InterPro" id="IPR004101">
    <property type="entry name" value="Mur_ligase_C"/>
</dbReference>
<dbReference type="GO" id="GO:0005524">
    <property type="term" value="F:ATP binding"/>
    <property type="evidence" value="ECO:0007669"/>
    <property type="project" value="UniProtKB-KW"/>
</dbReference>
<dbReference type="UniPathway" id="UPA00077">
    <property type="reaction ID" value="UER00157"/>
</dbReference>
<evidence type="ECO:0000259" key="24">
    <source>
        <dbReference type="Pfam" id="PF02875"/>
    </source>
</evidence>
<sequence>MTESPLTTYSEACCFLDDLQMHKIKLGLEAMRAVLAELGSPEKRCPAIHVAGTNGKGSVCTMLREMLSRAGYRTGLYTSPHLSSVRERFRIDDRFIGESEFTRLLERIRRSLGTEKITYFECTTALAFSWFADSGCDVVILETGMGGRLDATNVVVPLLSVITTVSLDHEQYLGDTIEQIAFEKAGIIKDGVPVISGVTDSPAREVIERTCVERAAPLSILGRDFRAAADGEDHWAWQERGGKTVIDCLPVSRNGVWQLDNSACAIAAALSLRDQGFALTNDMIRAGIGAAFWPGRMEYLEVIVPCQDRNEQGGQGTPLRFLLDGAHNQAGVECLIAGIEEQFIYERLIVVWASMADKNYAPLLRAMASLADLVLLTRPHSERAAAPAEMAKILVKSDPSRVSCHGTVAEALSRATILAQPGDLVVAAGSLYLIGEFRRLLVGEVVGDE</sequence>
<evidence type="ECO:0000256" key="20">
    <source>
        <dbReference type="ARBA" id="ARBA00047808"/>
    </source>
</evidence>
<evidence type="ECO:0000256" key="16">
    <source>
        <dbReference type="ARBA" id="ARBA00030048"/>
    </source>
</evidence>
<dbReference type="FunFam" id="3.40.1190.10:FF:000004">
    <property type="entry name" value="Dihydrofolate synthase/folylpolyglutamate synthase"/>
    <property type="match status" value="1"/>
</dbReference>
<comment type="cofactor">
    <cofactor evidence="1">
        <name>Mg(2+)</name>
        <dbReference type="ChEBI" id="CHEBI:18420"/>
    </cofactor>
</comment>
<evidence type="ECO:0000256" key="6">
    <source>
        <dbReference type="ARBA" id="ARBA00011245"/>
    </source>
</evidence>
<dbReference type="GO" id="GO:0046654">
    <property type="term" value="P:tetrahydrofolate biosynthetic process"/>
    <property type="evidence" value="ECO:0007669"/>
    <property type="project" value="UniProtKB-UniPathway"/>
</dbReference>
<dbReference type="PIRSF" id="PIRSF001563">
    <property type="entry name" value="Folylpolyglu_synth"/>
    <property type="match status" value="1"/>
</dbReference>
<evidence type="ECO:0000313" key="27">
    <source>
        <dbReference type="Proteomes" id="UP000184139"/>
    </source>
</evidence>
<dbReference type="STRING" id="1121409.SAMN02745124_03439"/>
<comment type="catalytic activity">
    <reaction evidence="21">
        <text>(6R)-5,10-methylenetetrahydrofolyl-(gamma-L-Glu)(n) + L-glutamate + ATP = (6R)-5,10-methylenetetrahydrofolyl-(gamma-L-Glu)(n+1) + ADP + phosphate + H(+)</text>
        <dbReference type="Rhea" id="RHEA:51912"/>
        <dbReference type="Rhea" id="RHEA-COMP:13257"/>
        <dbReference type="Rhea" id="RHEA-COMP:13258"/>
        <dbReference type="ChEBI" id="CHEBI:15378"/>
        <dbReference type="ChEBI" id="CHEBI:29985"/>
        <dbReference type="ChEBI" id="CHEBI:30616"/>
        <dbReference type="ChEBI" id="CHEBI:43474"/>
        <dbReference type="ChEBI" id="CHEBI:136572"/>
        <dbReference type="ChEBI" id="CHEBI:456216"/>
        <dbReference type="EC" id="6.3.2.17"/>
    </reaction>
</comment>
<keyword evidence="12 23" id="KW-0547">Nucleotide-binding</keyword>
<dbReference type="SUPFAM" id="SSF53623">
    <property type="entry name" value="MurD-like peptide ligases, catalytic domain"/>
    <property type="match status" value="1"/>
</dbReference>
<dbReference type="InterPro" id="IPR036565">
    <property type="entry name" value="Mur-like_cat_sf"/>
</dbReference>